<comment type="caution">
    <text evidence="1">The sequence shown here is derived from an EMBL/GenBank/DDBJ whole genome shotgun (WGS) entry which is preliminary data.</text>
</comment>
<evidence type="ECO:0008006" key="3">
    <source>
        <dbReference type="Google" id="ProtNLM"/>
    </source>
</evidence>
<dbReference type="EMBL" id="BTSY01000005">
    <property type="protein sequence ID" value="GMT26795.1"/>
    <property type="molecule type" value="Genomic_DNA"/>
</dbReference>
<feature type="non-terminal residue" evidence="1">
    <location>
        <position position="81"/>
    </location>
</feature>
<proteinExistence type="predicted"/>
<feature type="non-terminal residue" evidence="1">
    <location>
        <position position="1"/>
    </location>
</feature>
<name>A0AAV5W4W7_9BILA</name>
<protein>
    <recommendedName>
        <fullName evidence="3">Ribosomal protein</fullName>
    </recommendedName>
</protein>
<keyword evidence="2" id="KW-1185">Reference proteome</keyword>
<evidence type="ECO:0000313" key="2">
    <source>
        <dbReference type="Proteomes" id="UP001432322"/>
    </source>
</evidence>
<dbReference type="AlphaFoldDB" id="A0AAV5W4W7"/>
<dbReference type="Proteomes" id="UP001432322">
    <property type="component" value="Unassembled WGS sequence"/>
</dbReference>
<sequence>LSNLFVYLKKKHGWFHRRPVYQPPRVYSPYIKRKIVPNIRKIKVDGAKEKAEGAKKAGEVDESITRIELQTETIVHMEDEG</sequence>
<gene>
    <name evidence="1" type="ORF">PFISCL1PPCAC_18092</name>
</gene>
<reference evidence="1" key="1">
    <citation type="submission" date="2023-10" db="EMBL/GenBank/DDBJ databases">
        <title>Genome assembly of Pristionchus species.</title>
        <authorList>
            <person name="Yoshida K."/>
            <person name="Sommer R.J."/>
        </authorList>
    </citation>
    <scope>NUCLEOTIDE SEQUENCE</scope>
    <source>
        <strain evidence="1">RS5133</strain>
    </source>
</reference>
<accession>A0AAV5W4W7</accession>
<evidence type="ECO:0000313" key="1">
    <source>
        <dbReference type="EMBL" id="GMT26795.1"/>
    </source>
</evidence>
<organism evidence="1 2">
    <name type="scientific">Pristionchus fissidentatus</name>
    <dbReference type="NCBI Taxonomy" id="1538716"/>
    <lineage>
        <taxon>Eukaryota</taxon>
        <taxon>Metazoa</taxon>
        <taxon>Ecdysozoa</taxon>
        <taxon>Nematoda</taxon>
        <taxon>Chromadorea</taxon>
        <taxon>Rhabditida</taxon>
        <taxon>Rhabditina</taxon>
        <taxon>Diplogasteromorpha</taxon>
        <taxon>Diplogasteroidea</taxon>
        <taxon>Neodiplogasteridae</taxon>
        <taxon>Pristionchus</taxon>
    </lineage>
</organism>